<dbReference type="PANTHER" id="PTHR43537">
    <property type="entry name" value="TRANSCRIPTIONAL REGULATOR, GNTR FAMILY"/>
    <property type="match status" value="1"/>
</dbReference>
<dbReference type="InterPro" id="IPR000524">
    <property type="entry name" value="Tscrpt_reg_HTH_GntR"/>
</dbReference>
<dbReference type="InterPro" id="IPR008920">
    <property type="entry name" value="TF_FadR/GntR_C"/>
</dbReference>
<protein>
    <submittedName>
        <fullName evidence="5">GntR family transcriptional regulator</fullName>
    </submittedName>
</protein>
<keyword evidence="3" id="KW-0804">Transcription</keyword>
<proteinExistence type="predicted"/>
<reference evidence="5 6" key="1">
    <citation type="submission" date="2021-02" db="EMBL/GenBank/DDBJ databases">
        <title>Actinophytocola xerophila sp. nov., isolated from soil of cotton cropping field.</title>
        <authorList>
            <person name="Huang R."/>
            <person name="Chen X."/>
            <person name="Ge X."/>
            <person name="Liu W."/>
        </authorList>
    </citation>
    <scope>NUCLEOTIDE SEQUENCE [LARGE SCALE GENOMIC DNA]</scope>
    <source>
        <strain evidence="5 6">S1-96</strain>
    </source>
</reference>
<gene>
    <name evidence="5" type="ORF">JT362_09780</name>
</gene>
<accession>A0ABT2J6U3</accession>
<dbReference type="InterPro" id="IPR011711">
    <property type="entry name" value="GntR_C"/>
</dbReference>
<keyword evidence="2" id="KW-0238">DNA-binding</keyword>
<keyword evidence="6" id="KW-1185">Reference proteome</keyword>
<dbReference type="EMBL" id="JAFFZE010000009">
    <property type="protein sequence ID" value="MCT2583406.1"/>
    <property type="molecule type" value="Genomic_DNA"/>
</dbReference>
<dbReference type="Proteomes" id="UP001156441">
    <property type="component" value="Unassembled WGS sequence"/>
</dbReference>
<dbReference type="SUPFAM" id="SSF46785">
    <property type="entry name" value="Winged helix' DNA-binding domain"/>
    <property type="match status" value="1"/>
</dbReference>
<dbReference type="SMART" id="SM00895">
    <property type="entry name" value="FCD"/>
    <property type="match status" value="1"/>
</dbReference>
<evidence type="ECO:0000256" key="1">
    <source>
        <dbReference type="ARBA" id="ARBA00023015"/>
    </source>
</evidence>
<dbReference type="Pfam" id="PF07729">
    <property type="entry name" value="FCD"/>
    <property type="match status" value="1"/>
</dbReference>
<dbReference type="RefSeq" id="WP_260190782.1">
    <property type="nucleotide sequence ID" value="NZ_JAFFZE010000009.1"/>
</dbReference>
<dbReference type="PROSITE" id="PS50949">
    <property type="entry name" value="HTH_GNTR"/>
    <property type="match status" value="1"/>
</dbReference>
<dbReference type="Gene3D" id="1.10.10.10">
    <property type="entry name" value="Winged helix-like DNA-binding domain superfamily/Winged helix DNA-binding domain"/>
    <property type="match status" value="1"/>
</dbReference>
<dbReference type="InterPro" id="IPR036390">
    <property type="entry name" value="WH_DNA-bd_sf"/>
</dbReference>
<keyword evidence="1" id="KW-0805">Transcription regulation</keyword>
<organism evidence="5 6">
    <name type="scientific">Actinophytocola gossypii</name>
    <dbReference type="NCBI Taxonomy" id="2812003"/>
    <lineage>
        <taxon>Bacteria</taxon>
        <taxon>Bacillati</taxon>
        <taxon>Actinomycetota</taxon>
        <taxon>Actinomycetes</taxon>
        <taxon>Pseudonocardiales</taxon>
        <taxon>Pseudonocardiaceae</taxon>
    </lineage>
</organism>
<dbReference type="SMART" id="SM00345">
    <property type="entry name" value="HTH_GNTR"/>
    <property type="match status" value="1"/>
</dbReference>
<evidence type="ECO:0000259" key="4">
    <source>
        <dbReference type="PROSITE" id="PS50949"/>
    </source>
</evidence>
<name>A0ABT2J6U3_9PSEU</name>
<dbReference type="CDD" id="cd07377">
    <property type="entry name" value="WHTH_GntR"/>
    <property type="match status" value="1"/>
</dbReference>
<feature type="domain" description="HTH gntR-type" evidence="4">
    <location>
        <begin position="4"/>
        <end position="70"/>
    </location>
</feature>
<dbReference type="SUPFAM" id="SSF48008">
    <property type="entry name" value="GntR ligand-binding domain-like"/>
    <property type="match status" value="1"/>
</dbReference>
<dbReference type="PANTHER" id="PTHR43537:SF49">
    <property type="entry name" value="TRANSCRIPTIONAL REGULATORY PROTEIN"/>
    <property type="match status" value="1"/>
</dbReference>
<evidence type="ECO:0000256" key="3">
    <source>
        <dbReference type="ARBA" id="ARBA00023163"/>
    </source>
</evidence>
<dbReference type="Gene3D" id="1.20.120.530">
    <property type="entry name" value="GntR ligand-binding domain-like"/>
    <property type="match status" value="1"/>
</dbReference>
<sequence>MPEPVNKITPYQRLKEAIRSGDLRPGQQLVESALAEWCEVSRTPIREALSKLQHDGLVERNERGLVVRERGPEEVLDIYETRITLEGTAARLAAERRSAHDLMLLRRALARLDRVTEGDVDAMVNGNRQFHVAVWRASRNVSLTDLLERLDLHLARYPATTLSSPGRWARSNEQHRAMVDAIEARDSATAEKVAIEHFTDARDIRLSLFDD</sequence>
<dbReference type="Pfam" id="PF00392">
    <property type="entry name" value="GntR"/>
    <property type="match status" value="1"/>
</dbReference>
<dbReference type="InterPro" id="IPR036388">
    <property type="entry name" value="WH-like_DNA-bd_sf"/>
</dbReference>
<evidence type="ECO:0000313" key="5">
    <source>
        <dbReference type="EMBL" id="MCT2583406.1"/>
    </source>
</evidence>
<evidence type="ECO:0000256" key="2">
    <source>
        <dbReference type="ARBA" id="ARBA00023125"/>
    </source>
</evidence>
<comment type="caution">
    <text evidence="5">The sequence shown here is derived from an EMBL/GenBank/DDBJ whole genome shotgun (WGS) entry which is preliminary data.</text>
</comment>
<evidence type="ECO:0000313" key="6">
    <source>
        <dbReference type="Proteomes" id="UP001156441"/>
    </source>
</evidence>